<protein>
    <submittedName>
        <fullName evidence="1">Uncharacterized protein</fullName>
    </submittedName>
</protein>
<organism evidence="1 2">
    <name type="scientific">Vallitalea longa</name>
    <dbReference type="NCBI Taxonomy" id="2936439"/>
    <lineage>
        <taxon>Bacteria</taxon>
        <taxon>Bacillati</taxon>
        <taxon>Bacillota</taxon>
        <taxon>Clostridia</taxon>
        <taxon>Lachnospirales</taxon>
        <taxon>Vallitaleaceae</taxon>
        <taxon>Vallitalea</taxon>
    </lineage>
</organism>
<keyword evidence="2" id="KW-1185">Reference proteome</keyword>
<dbReference type="PROSITE" id="PS51257">
    <property type="entry name" value="PROKAR_LIPOPROTEIN"/>
    <property type="match status" value="1"/>
</dbReference>
<dbReference type="SUPFAM" id="SSF53850">
    <property type="entry name" value="Periplasmic binding protein-like II"/>
    <property type="match status" value="1"/>
</dbReference>
<dbReference type="Proteomes" id="UP001144256">
    <property type="component" value="Unassembled WGS sequence"/>
</dbReference>
<dbReference type="EMBL" id="BRLB01000018">
    <property type="protein sequence ID" value="GKX31559.1"/>
    <property type="molecule type" value="Genomic_DNA"/>
</dbReference>
<comment type="caution">
    <text evidence="1">The sequence shown here is derived from an EMBL/GenBank/DDBJ whole genome shotgun (WGS) entry which is preliminary data.</text>
</comment>
<gene>
    <name evidence="1" type="ORF">SH1V18_40390</name>
</gene>
<sequence length="492" mass="57476">MRKNVIHHKIFHKIVILLCITFILTSCRYDSKIKQSTELGIVPSDTKDSMVKLKMLIIGAEPLDFEDVLIDANKILNKEIGVELIVEFLEKEVLESKYHANFAGGADFDLVQCYPYHYNQYVAKSAYMKLTDDMFSKCAPVTYERLRESIFNEISVDNNIYMVPSSGYLPRQQLLIVRGDLLRQSGIYTIDTIEELEDYFDYIKENVSNMIPLDIGYNAYNLFDFLYAKKGLERYDDSLFMIDKKDDNKVLWLPDNELFIDYFNIISKWSLEEYIPFNASSKKIVNKDKFLEGKSASYLGNIYEIENIKCYVNKKNPQYKPYVVTLGCNLNQVRYPMDNGIAIKNGTTNAAKCLQFIEEINTNKDLFRLLNYGIKGIHYKISKEGNYVPLVMSYRYPIYNNYVWCMNRKLMLPYEFTTEIADKIVINNRHKAIDMKSIDIKLDEIDTLNKNLLYPITLGNIDITENLSVYKKKMEEAGFNLYNREVIRCSDY</sequence>
<proteinExistence type="predicted"/>
<name>A0A9W5YEF9_9FIRM</name>
<dbReference type="RefSeq" id="WP_281818709.1">
    <property type="nucleotide sequence ID" value="NZ_BRLB01000018.1"/>
</dbReference>
<dbReference type="AlphaFoldDB" id="A0A9W5YEF9"/>
<dbReference type="Gene3D" id="3.40.190.10">
    <property type="entry name" value="Periplasmic binding protein-like II"/>
    <property type="match status" value="1"/>
</dbReference>
<accession>A0A9W5YEF9</accession>
<evidence type="ECO:0000313" key="1">
    <source>
        <dbReference type="EMBL" id="GKX31559.1"/>
    </source>
</evidence>
<evidence type="ECO:0000313" key="2">
    <source>
        <dbReference type="Proteomes" id="UP001144256"/>
    </source>
</evidence>
<reference evidence="1" key="1">
    <citation type="submission" date="2022-06" db="EMBL/GenBank/DDBJ databases">
        <title>Vallitalea longa sp. nov., an anaerobic bacterium isolated from marine sediment.</title>
        <authorList>
            <person name="Hirano S."/>
            <person name="Terahara T."/>
            <person name="Mori K."/>
            <person name="Hamada M."/>
            <person name="Matsumoto R."/>
            <person name="Kobayashi T."/>
        </authorList>
    </citation>
    <scope>NUCLEOTIDE SEQUENCE</scope>
    <source>
        <strain evidence="1">SH18-1</strain>
    </source>
</reference>